<keyword evidence="3" id="KW-0732">Signal</keyword>
<evidence type="ECO:0000256" key="2">
    <source>
        <dbReference type="ARBA" id="ARBA00022692"/>
    </source>
</evidence>
<dbReference type="PANTHER" id="PTHR24365">
    <property type="entry name" value="TOLL-LIKE RECEPTOR"/>
    <property type="match status" value="1"/>
</dbReference>
<evidence type="ECO:0000256" key="1">
    <source>
        <dbReference type="ARBA" id="ARBA00004370"/>
    </source>
</evidence>
<dbReference type="Proteomes" id="UP000824782">
    <property type="component" value="Unassembled WGS sequence"/>
</dbReference>
<dbReference type="EMBL" id="WNYA01000003">
    <property type="protein sequence ID" value="KAG8579987.1"/>
    <property type="molecule type" value="Genomic_DNA"/>
</dbReference>
<dbReference type="AlphaFoldDB" id="A0AAV7C4S0"/>
<keyword evidence="9" id="KW-1185">Reference proteome</keyword>
<keyword evidence="5 6" id="KW-0472">Membrane</keyword>
<evidence type="ECO:0000313" key="8">
    <source>
        <dbReference type="EMBL" id="KAG8579987.1"/>
    </source>
</evidence>
<feature type="domain" description="TIR" evidence="7">
    <location>
        <begin position="30"/>
        <end position="156"/>
    </location>
</feature>
<evidence type="ECO:0000313" key="9">
    <source>
        <dbReference type="Proteomes" id="UP000824782"/>
    </source>
</evidence>
<organism evidence="8 9">
    <name type="scientific">Engystomops pustulosus</name>
    <name type="common">Tungara frog</name>
    <name type="synonym">Physalaemus pustulosus</name>
    <dbReference type="NCBI Taxonomy" id="76066"/>
    <lineage>
        <taxon>Eukaryota</taxon>
        <taxon>Metazoa</taxon>
        <taxon>Chordata</taxon>
        <taxon>Craniata</taxon>
        <taxon>Vertebrata</taxon>
        <taxon>Euteleostomi</taxon>
        <taxon>Amphibia</taxon>
        <taxon>Batrachia</taxon>
        <taxon>Anura</taxon>
        <taxon>Neobatrachia</taxon>
        <taxon>Hyloidea</taxon>
        <taxon>Leptodactylidae</taxon>
        <taxon>Leiuperinae</taxon>
        <taxon>Engystomops</taxon>
    </lineage>
</organism>
<dbReference type="PRINTS" id="PR01537">
    <property type="entry name" value="INTRLKN1R1F"/>
</dbReference>
<feature type="transmembrane region" description="Helical" evidence="6">
    <location>
        <begin position="266"/>
        <end position="288"/>
    </location>
</feature>
<dbReference type="GO" id="GO:0005886">
    <property type="term" value="C:plasma membrane"/>
    <property type="evidence" value="ECO:0007669"/>
    <property type="project" value="TreeGrafter"/>
</dbReference>
<dbReference type="GO" id="GO:0007165">
    <property type="term" value="P:signal transduction"/>
    <property type="evidence" value="ECO:0007669"/>
    <property type="project" value="InterPro"/>
</dbReference>
<accession>A0AAV7C4S0</accession>
<dbReference type="Pfam" id="PF13676">
    <property type="entry name" value="TIR_2"/>
    <property type="match status" value="1"/>
</dbReference>
<reference evidence="8" key="1">
    <citation type="thesis" date="2020" institute="ProQuest LLC" country="789 East Eisenhower Parkway, Ann Arbor, MI, USA">
        <title>Comparative Genomics and Chromosome Evolution.</title>
        <authorList>
            <person name="Mudd A.B."/>
        </authorList>
    </citation>
    <scope>NUCLEOTIDE SEQUENCE</scope>
    <source>
        <strain evidence="8">237g6f4</strain>
        <tissue evidence="8">Blood</tissue>
    </source>
</reference>
<keyword evidence="2 6" id="KW-0812">Transmembrane</keyword>
<evidence type="ECO:0000259" key="7">
    <source>
        <dbReference type="PROSITE" id="PS50104"/>
    </source>
</evidence>
<proteinExistence type="predicted"/>
<protein>
    <recommendedName>
        <fullName evidence="7">TIR domain-containing protein</fullName>
    </recommendedName>
</protein>
<dbReference type="Gene3D" id="3.40.50.10140">
    <property type="entry name" value="Toll/interleukin-1 receptor homology (TIR) domain"/>
    <property type="match status" value="1"/>
</dbReference>
<dbReference type="SMART" id="SM00255">
    <property type="entry name" value="TIR"/>
    <property type="match status" value="1"/>
</dbReference>
<comment type="caution">
    <text evidence="8">The sequence shown here is derived from an EMBL/GenBank/DDBJ whole genome shotgun (WGS) entry which is preliminary data.</text>
</comment>
<dbReference type="InterPro" id="IPR000157">
    <property type="entry name" value="TIR_dom"/>
</dbReference>
<sequence length="407" mass="45480">MATSQNTEYGDSTSFSASGDLSVPRVTGTDKYHAFISFSGADSAWVHRLIHKLEETIPGIKICTHDRDFTAGKTIIENMAECIQSSQKIVMVLSPEFVDSRWCLFEANLSMFQDCMSHKAIVPIILRPCLMPLYLSHLTYLEAEDEEFFEKLCKRLLRNNAKETEDVLVHFQSSILYGGKHLLSLAAVNGHEEAGSGVFSDTCVPDALKAVVKDPEIYKKAIQLINDTPPDILNAKCTEGVLGLLLGFSLVILILIFVLSCFTMTWWYSIHLPASFVAFGVALHRGAYWKENKMKRITQDMNKKIGEANLLLAGCSILAGCSSKSSLDFVFVSLKDCREMFCITFGSDRELEQCMWTKAMIRYSPGYANCMAKKLFPFHNPPPPEHVSDGICFCQYVAMQIEGGNRP</sequence>
<dbReference type="SUPFAM" id="SSF52200">
    <property type="entry name" value="Toll/Interleukin receptor TIR domain"/>
    <property type="match status" value="1"/>
</dbReference>
<evidence type="ECO:0000256" key="5">
    <source>
        <dbReference type="ARBA" id="ARBA00023136"/>
    </source>
</evidence>
<keyword evidence="4 6" id="KW-1133">Transmembrane helix</keyword>
<comment type="subcellular location">
    <subcellularLocation>
        <location evidence="1">Membrane</location>
    </subcellularLocation>
</comment>
<dbReference type="PROSITE" id="PS50104">
    <property type="entry name" value="TIR"/>
    <property type="match status" value="1"/>
</dbReference>
<gene>
    <name evidence="8" type="ORF">GDO81_007063</name>
</gene>
<dbReference type="InterPro" id="IPR035897">
    <property type="entry name" value="Toll_tir_struct_dom_sf"/>
</dbReference>
<feature type="transmembrane region" description="Helical" evidence="6">
    <location>
        <begin position="241"/>
        <end position="260"/>
    </location>
</feature>
<name>A0AAV7C4S0_ENGPU</name>
<dbReference type="PANTHER" id="PTHR24365:SF530">
    <property type="entry name" value="MSTPROX-RELATED"/>
    <property type="match status" value="1"/>
</dbReference>
<evidence type="ECO:0000256" key="3">
    <source>
        <dbReference type="ARBA" id="ARBA00022729"/>
    </source>
</evidence>
<dbReference type="GO" id="GO:0038023">
    <property type="term" value="F:signaling receptor activity"/>
    <property type="evidence" value="ECO:0007669"/>
    <property type="project" value="TreeGrafter"/>
</dbReference>
<evidence type="ECO:0000256" key="6">
    <source>
        <dbReference type="SAM" id="Phobius"/>
    </source>
</evidence>
<evidence type="ECO:0000256" key="4">
    <source>
        <dbReference type="ARBA" id="ARBA00022989"/>
    </source>
</evidence>
<dbReference type="GO" id="GO:0006954">
    <property type="term" value="P:inflammatory response"/>
    <property type="evidence" value="ECO:0007669"/>
    <property type="project" value="TreeGrafter"/>
</dbReference>